<dbReference type="SUPFAM" id="SSF54427">
    <property type="entry name" value="NTF2-like"/>
    <property type="match status" value="1"/>
</dbReference>
<accession>A0A4D4KUF2</accession>
<dbReference type="InterPro" id="IPR032710">
    <property type="entry name" value="NTF2-like_dom_sf"/>
</dbReference>
<dbReference type="AlphaFoldDB" id="A0A4D4KUF2"/>
<dbReference type="Proteomes" id="UP000301309">
    <property type="component" value="Unassembled WGS sequence"/>
</dbReference>
<keyword evidence="3" id="KW-1185">Reference proteome</keyword>
<comment type="caution">
    <text evidence="2">The sequence shown here is derived from an EMBL/GenBank/DDBJ whole genome shotgun (WGS) entry which is preliminary data.</text>
</comment>
<sequence>MTPTEGSARPVGDDPASVYRAYNDAEMRQDTEAAAAVVSPDLSVEVNGRAALSTAEEDRAANAELLRRYPDYRREILDVVVAGDRAAVRWRMLGTPAAPGVEALDVHGCSVVTVREERITDAFLYYDGAALDAALEAGS</sequence>
<name>A0A4D4KUF2_STRVO</name>
<dbReference type="InterPro" id="IPR037401">
    <property type="entry name" value="SnoaL-like"/>
</dbReference>
<dbReference type="EMBL" id="BJHW01000001">
    <property type="protein sequence ID" value="GDY49473.1"/>
    <property type="molecule type" value="Genomic_DNA"/>
</dbReference>
<organism evidence="2 3">
    <name type="scientific">Streptomyces violaceusniger</name>
    <dbReference type="NCBI Taxonomy" id="68280"/>
    <lineage>
        <taxon>Bacteria</taxon>
        <taxon>Bacillati</taxon>
        <taxon>Actinomycetota</taxon>
        <taxon>Actinomycetes</taxon>
        <taxon>Kitasatosporales</taxon>
        <taxon>Streptomycetaceae</taxon>
        <taxon>Streptomyces</taxon>
        <taxon>Streptomyces violaceusniger group</taxon>
    </lineage>
</organism>
<evidence type="ECO:0000313" key="3">
    <source>
        <dbReference type="Proteomes" id="UP000301309"/>
    </source>
</evidence>
<dbReference type="RefSeq" id="WP_137975694.1">
    <property type="nucleotide sequence ID" value="NZ_BAAASO010000077.1"/>
</dbReference>
<reference evidence="2 3" key="1">
    <citation type="journal article" date="2020" name="Int. J. Syst. Evol. Microbiol.">
        <title>Reclassification of Streptomyces castelarensis and Streptomyces sporoclivatus as later heterotypic synonyms of Streptomyces antimycoticus.</title>
        <authorList>
            <person name="Komaki H."/>
            <person name="Tamura T."/>
        </authorList>
    </citation>
    <scope>NUCLEOTIDE SEQUENCE [LARGE SCALE GENOMIC DNA]</scope>
    <source>
        <strain evidence="2 3">NBRC 13459</strain>
    </source>
</reference>
<dbReference type="OrthoDB" id="9182871at2"/>
<dbReference type="Pfam" id="PF12680">
    <property type="entry name" value="SnoaL_2"/>
    <property type="match status" value="1"/>
</dbReference>
<gene>
    <name evidence="2" type="ORF">SVIO_000960</name>
</gene>
<protein>
    <recommendedName>
        <fullName evidence="1">SnoaL-like domain-containing protein</fullName>
    </recommendedName>
</protein>
<dbReference type="Gene3D" id="3.10.450.50">
    <property type="match status" value="1"/>
</dbReference>
<proteinExistence type="predicted"/>
<feature type="domain" description="SnoaL-like" evidence="1">
    <location>
        <begin position="20"/>
        <end position="121"/>
    </location>
</feature>
<evidence type="ECO:0000313" key="2">
    <source>
        <dbReference type="EMBL" id="GDY49473.1"/>
    </source>
</evidence>
<evidence type="ECO:0000259" key="1">
    <source>
        <dbReference type="Pfam" id="PF12680"/>
    </source>
</evidence>